<sequence>MAFEVRWTDGGRDVQMTCPTLKAAEREKLRIEDELSQGRNTLWRVEKRTVAQVVEACIAADAARLKPRSTEGARSIAKKHLQPAFGQRRIGTLRARDVERWIAKVSATHAPGTVRTFYNVLNKAMKYAIRHEWLVVNPCTGVALPKDNSEIVEKRHFLTPVQVETLAGHLSQKEEWFGLLIRMAAYTGLRAGELAALRVRDIDMLHGEVQVRRTVRRAKGGEWVFTAPKSKKSERNVPLVGFLRAELTEWLAAHPAGDDPDAPLWPGSRNTGKGGAVDWSRTFDINNFCKRYFRPAVRSGVAGLPTALRFHDLRHTYASIMAAVGGEVTVYDISKWMGHSSISVTEKVYIHLFRQDNTGKMSAIDAFLGGAGQRLGSGGTVTALRGAVDGS</sequence>
<dbReference type="InterPro" id="IPR044068">
    <property type="entry name" value="CB"/>
</dbReference>
<evidence type="ECO:0000259" key="5">
    <source>
        <dbReference type="PROSITE" id="PS51898"/>
    </source>
</evidence>
<comment type="similarity">
    <text evidence="1">Belongs to the 'phage' integrase family.</text>
</comment>
<dbReference type="SUPFAM" id="SSF56349">
    <property type="entry name" value="DNA breaking-rejoining enzymes"/>
    <property type="match status" value="1"/>
</dbReference>
<dbReference type="Pfam" id="PF00589">
    <property type="entry name" value="Phage_integrase"/>
    <property type="match status" value="1"/>
</dbReference>
<evidence type="ECO:0000256" key="1">
    <source>
        <dbReference type="ARBA" id="ARBA00008857"/>
    </source>
</evidence>
<dbReference type="InterPro" id="IPR013762">
    <property type="entry name" value="Integrase-like_cat_sf"/>
</dbReference>
<dbReference type="GO" id="GO:0003677">
    <property type="term" value="F:DNA binding"/>
    <property type="evidence" value="ECO:0007669"/>
    <property type="project" value="UniProtKB-UniRule"/>
</dbReference>
<evidence type="ECO:0000259" key="6">
    <source>
        <dbReference type="PROSITE" id="PS51900"/>
    </source>
</evidence>
<dbReference type="PANTHER" id="PTHR30349">
    <property type="entry name" value="PHAGE INTEGRASE-RELATED"/>
    <property type="match status" value="1"/>
</dbReference>
<dbReference type="PROSITE" id="PS51898">
    <property type="entry name" value="TYR_RECOMBINASE"/>
    <property type="match status" value="1"/>
</dbReference>
<dbReference type="InterPro" id="IPR002104">
    <property type="entry name" value="Integrase_catalytic"/>
</dbReference>
<dbReference type="InterPro" id="IPR010998">
    <property type="entry name" value="Integrase_recombinase_N"/>
</dbReference>
<keyword evidence="3" id="KW-0233">DNA recombination</keyword>
<feature type="domain" description="Tyr recombinase" evidence="5">
    <location>
        <begin position="153"/>
        <end position="362"/>
    </location>
</feature>
<accession>A0A6N9V0L5</accession>
<keyword evidence="2 4" id="KW-0238">DNA-binding</keyword>
<dbReference type="GO" id="GO:0015074">
    <property type="term" value="P:DNA integration"/>
    <property type="evidence" value="ECO:0007669"/>
    <property type="project" value="InterPro"/>
</dbReference>
<evidence type="ECO:0000313" key="7">
    <source>
        <dbReference type="EMBL" id="NEB22133.1"/>
    </source>
</evidence>
<dbReference type="PANTHER" id="PTHR30349:SF64">
    <property type="entry name" value="PROPHAGE INTEGRASE INTD-RELATED"/>
    <property type="match status" value="1"/>
</dbReference>
<dbReference type="Gene3D" id="1.10.443.10">
    <property type="entry name" value="Intergrase catalytic core"/>
    <property type="match status" value="1"/>
</dbReference>
<dbReference type="GO" id="GO:0006310">
    <property type="term" value="P:DNA recombination"/>
    <property type="evidence" value="ECO:0007669"/>
    <property type="project" value="UniProtKB-KW"/>
</dbReference>
<dbReference type="InterPro" id="IPR050090">
    <property type="entry name" value="Tyrosine_recombinase_XerCD"/>
</dbReference>
<feature type="domain" description="Core-binding (CB)" evidence="6">
    <location>
        <begin position="48"/>
        <end position="129"/>
    </location>
</feature>
<dbReference type="CDD" id="cd01189">
    <property type="entry name" value="INT_ICEBs1_C_like"/>
    <property type="match status" value="1"/>
</dbReference>
<reference evidence="7 8" key="1">
    <citation type="submission" date="2020-01" db="EMBL/GenBank/DDBJ databases">
        <title>Insect and environment-associated Actinomycetes.</title>
        <authorList>
            <person name="Currrie C."/>
            <person name="Chevrette M."/>
            <person name="Carlson C."/>
            <person name="Stubbendieck R."/>
            <person name="Wendt-Pienkowski E."/>
        </authorList>
    </citation>
    <scope>NUCLEOTIDE SEQUENCE [LARGE SCALE GENOMIC DNA]</scope>
    <source>
        <strain evidence="7 8">SID14172</strain>
    </source>
</reference>
<dbReference type="RefSeq" id="WP_164143457.1">
    <property type="nucleotide sequence ID" value="NZ_JAAGMB010000897.1"/>
</dbReference>
<gene>
    <name evidence="7" type="ORF">G3I46_37505</name>
</gene>
<protein>
    <submittedName>
        <fullName evidence="7">Site-specific integrase</fullName>
    </submittedName>
</protein>
<dbReference type="EMBL" id="JAAGMB010000897">
    <property type="protein sequence ID" value="NEB22133.1"/>
    <property type="molecule type" value="Genomic_DNA"/>
</dbReference>
<dbReference type="Pfam" id="PF22022">
    <property type="entry name" value="Phage_int_M"/>
    <property type="match status" value="1"/>
</dbReference>
<comment type="caution">
    <text evidence="7">The sequence shown here is derived from an EMBL/GenBank/DDBJ whole genome shotgun (WGS) entry which is preliminary data.</text>
</comment>
<dbReference type="Gene3D" id="1.10.150.130">
    <property type="match status" value="1"/>
</dbReference>
<dbReference type="AlphaFoldDB" id="A0A6N9V0L5"/>
<dbReference type="Proteomes" id="UP000469545">
    <property type="component" value="Unassembled WGS sequence"/>
</dbReference>
<name>A0A6N9V0L5_9ACTN</name>
<organism evidence="7 8">
    <name type="scientific">Streptomyces coelicoflavus</name>
    <dbReference type="NCBI Taxonomy" id="285562"/>
    <lineage>
        <taxon>Bacteria</taxon>
        <taxon>Bacillati</taxon>
        <taxon>Actinomycetota</taxon>
        <taxon>Actinomycetes</taxon>
        <taxon>Kitasatosporales</taxon>
        <taxon>Streptomycetaceae</taxon>
        <taxon>Streptomyces</taxon>
    </lineage>
</organism>
<dbReference type="InterPro" id="IPR011010">
    <property type="entry name" value="DNA_brk_join_enz"/>
</dbReference>
<evidence type="ECO:0000256" key="2">
    <source>
        <dbReference type="ARBA" id="ARBA00023125"/>
    </source>
</evidence>
<evidence type="ECO:0000256" key="3">
    <source>
        <dbReference type="ARBA" id="ARBA00023172"/>
    </source>
</evidence>
<dbReference type="InterPro" id="IPR053876">
    <property type="entry name" value="Phage_int_M"/>
</dbReference>
<evidence type="ECO:0000256" key="4">
    <source>
        <dbReference type="PROSITE-ProRule" id="PRU01248"/>
    </source>
</evidence>
<keyword evidence="8" id="KW-1185">Reference proteome</keyword>
<dbReference type="PROSITE" id="PS51900">
    <property type="entry name" value="CB"/>
    <property type="match status" value="1"/>
</dbReference>
<proteinExistence type="inferred from homology"/>
<evidence type="ECO:0000313" key="8">
    <source>
        <dbReference type="Proteomes" id="UP000469545"/>
    </source>
</evidence>